<dbReference type="EMBL" id="SWMU01000001">
    <property type="protein sequence ID" value="TKS56962.1"/>
    <property type="molecule type" value="Genomic_DNA"/>
</dbReference>
<evidence type="ECO:0000313" key="5">
    <source>
        <dbReference type="Proteomes" id="UP000306552"/>
    </source>
</evidence>
<dbReference type="InterPro" id="IPR026444">
    <property type="entry name" value="Secre_tail"/>
</dbReference>
<dbReference type="RefSeq" id="WP_138930666.1">
    <property type="nucleotide sequence ID" value="NZ_SWMU01000001.1"/>
</dbReference>
<protein>
    <submittedName>
        <fullName evidence="4">T9SS type A sorting domain-containing protein</fullName>
    </submittedName>
</protein>
<reference evidence="4 5" key="1">
    <citation type="submission" date="2019-04" db="EMBL/GenBank/DDBJ databases">
        <title>Psychroflexus halotolerans sp. nov., isolated from a marine solar saltern.</title>
        <authorList>
            <person name="Feng X."/>
        </authorList>
    </citation>
    <scope>NUCLEOTIDE SEQUENCE [LARGE SCALE GENOMIC DNA]</scope>
    <source>
        <strain evidence="4 5">WDS2C27</strain>
    </source>
</reference>
<dbReference type="Proteomes" id="UP000306552">
    <property type="component" value="Unassembled WGS sequence"/>
</dbReference>
<feature type="chain" id="PRO_5020924966" evidence="2">
    <location>
        <begin position="20"/>
        <end position="416"/>
    </location>
</feature>
<evidence type="ECO:0000259" key="3">
    <source>
        <dbReference type="Pfam" id="PF18962"/>
    </source>
</evidence>
<evidence type="ECO:0000256" key="2">
    <source>
        <dbReference type="SAM" id="SignalP"/>
    </source>
</evidence>
<keyword evidence="1 2" id="KW-0732">Signal</keyword>
<dbReference type="Pfam" id="PF18962">
    <property type="entry name" value="Por_Secre_tail"/>
    <property type="match status" value="1"/>
</dbReference>
<sequence>MKKITLLCFMILTAYSLNAQDTCAGAVAVTPGITTVGTIDGTDVPSPICALNGTVDTNPAGEWYSYTSSQDEVVTVTTDLPQNDGMTNSNDTRVHIYTGSCGSLTCVAGNDDIGGGNFLSEVQFLAESGVTYYIAWDNRWNPNGFDFNLSTDIPNCTTSFPYVEDFDNAVDFVGCYTVIDEDGNGTAWIQQELELQPLTPSYFATNGTNDAQKEDYLFSPALTMTAGNTYDISVSYNGADTANGAAANEDLEVLVASGNTVADANSGTSVFTDTNISQNGAFADVEAQALTGTGQFVPSTSGDYHIVFKSTGSPAQIGGTTGFLLVFEYSIDETLSTEDFETFNFNYFVDVQNKLNLSANQAFDQVTLHNLLGQQVLSQELSNQNESVDLNNLSSGVYLAQVQINDSTKTFKIVKK</sequence>
<accession>A0A4U5TSG6</accession>
<feature type="signal peptide" evidence="2">
    <location>
        <begin position="1"/>
        <end position="19"/>
    </location>
</feature>
<organism evidence="4 5">
    <name type="scientific">Mesohalobacter halotolerans</name>
    <dbReference type="NCBI Taxonomy" id="1883405"/>
    <lineage>
        <taxon>Bacteria</taxon>
        <taxon>Pseudomonadati</taxon>
        <taxon>Bacteroidota</taxon>
        <taxon>Flavobacteriia</taxon>
        <taxon>Flavobacteriales</taxon>
        <taxon>Flavobacteriaceae</taxon>
        <taxon>Mesohalobacter</taxon>
    </lineage>
</organism>
<comment type="caution">
    <text evidence="4">The sequence shown here is derived from an EMBL/GenBank/DDBJ whole genome shotgun (WGS) entry which is preliminary data.</text>
</comment>
<dbReference type="OrthoDB" id="1401747at2"/>
<dbReference type="NCBIfam" id="TIGR04183">
    <property type="entry name" value="Por_Secre_tail"/>
    <property type="match status" value="1"/>
</dbReference>
<dbReference type="Gene3D" id="2.60.120.200">
    <property type="match status" value="1"/>
</dbReference>
<gene>
    <name evidence="4" type="ORF">FCN74_00620</name>
</gene>
<evidence type="ECO:0000313" key="4">
    <source>
        <dbReference type="EMBL" id="TKS56962.1"/>
    </source>
</evidence>
<evidence type="ECO:0000256" key="1">
    <source>
        <dbReference type="ARBA" id="ARBA00022729"/>
    </source>
</evidence>
<dbReference type="AlphaFoldDB" id="A0A4U5TSG6"/>
<proteinExistence type="predicted"/>
<feature type="domain" description="Secretion system C-terminal sorting" evidence="3">
    <location>
        <begin position="352"/>
        <end position="413"/>
    </location>
</feature>
<keyword evidence="5" id="KW-1185">Reference proteome</keyword>
<name>A0A4U5TSG6_9FLAO</name>